<dbReference type="Proteomes" id="UP000464657">
    <property type="component" value="Chromosome"/>
</dbReference>
<dbReference type="EMBL" id="CP019288">
    <property type="protein sequence ID" value="QHI35603.1"/>
    <property type="molecule type" value="Genomic_DNA"/>
</dbReference>
<evidence type="ECO:0000313" key="1">
    <source>
        <dbReference type="EMBL" id="QHI35603.1"/>
    </source>
</evidence>
<gene>
    <name evidence="1" type="ORF">IMCC3317_09490</name>
</gene>
<keyword evidence="2" id="KW-1185">Reference proteome</keyword>
<name>A0A7L4ZFY9_9FLAO</name>
<sequence length="67" mass="7645">MEMKVEHFFTDSEDKAITIEDEESKLFMKFGEDANSYVGRTFTLLLKATDADSDVYSAKSVVELELK</sequence>
<evidence type="ECO:0000313" key="2">
    <source>
        <dbReference type="Proteomes" id="UP000464657"/>
    </source>
</evidence>
<proteinExistence type="predicted"/>
<organism evidence="1 2">
    <name type="scientific">Kordia antarctica</name>
    <dbReference type="NCBI Taxonomy" id="1218801"/>
    <lineage>
        <taxon>Bacteria</taxon>
        <taxon>Pseudomonadati</taxon>
        <taxon>Bacteroidota</taxon>
        <taxon>Flavobacteriia</taxon>
        <taxon>Flavobacteriales</taxon>
        <taxon>Flavobacteriaceae</taxon>
        <taxon>Kordia</taxon>
    </lineage>
</organism>
<dbReference type="AlphaFoldDB" id="A0A7L4ZFY9"/>
<reference evidence="1 2" key="1">
    <citation type="journal article" date="2013" name="Int. J. Syst. Evol. Microbiol.">
        <title>Kordia antarctica sp. nov., isolated from Antarctic seawater.</title>
        <authorList>
            <person name="Baek K."/>
            <person name="Choi A."/>
            <person name="Kang I."/>
            <person name="Lee K."/>
            <person name="Cho J.C."/>
        </authorList>
    </citation>
    <scope>NUCLEOTIDE SEQUENCE [LARGE SCALE GENOMIC DNA]</scope>
    <source>
        <strain evidence="1 2">IMCC3317</strain>
    </source>
</reference>
<protein>
    <submittedName>
        <fullName evidence="1">Uncharacterized protein</fullName>
    </submittedName>
</protein>
<dbReference type="KEGG" id="kan:IMCC3317_09490"/>
<accession>A0A7L4ZFY9</accession>